<dbReference type="AlphaFoldDB" id="B0TA76"/>
<dbReference type="RefSeq" id="WP_012282141.1">
    <property type="nucleotide sequence ID" value="NC_010337.2"/>
</dbReference>
<accession>B0TA76</accession>
<reference evidence="1 2" key="1">
    <citation type="journal article" date="2008" name="J. Bacteriol.">
        <title>The genome of Heliobacterium modesticaldum, a phototrophic representative of the Firmicutes containing the simplest photosynthetic apparatus.</title>
        <authorList>
            <person name="Sattley W.M."/>
            <person name="Madigan M.T."/>
            <person name="Swingley W.D."/>
            <person name="Cheung P.C."/>
            <person name="Clocksin K.M."/>
            <person name="Conrad A.L."/>
            <person name="Dejesa L.C."/>
            <person name="Honchak B.M."/>
            <person name="Jung D.O."/>
            <person name="Karbach L.E."/>
            <person name="Kurdoglu A."/>
            <person name="Lahiri S."/>
            <person name="Mastrian S.D."/>
            <person name="Page L.E."/>
            <person name="Taylor H.L."/>
            <person name="Wang Z.T."/>
            <person name="Raymond J."/>
            <person name="Chen M."/>
            <person name="Blankenship R.E."/>
            <person name="Touchman J.W."/>
        </authorList>
    </citation>
    <scope>NUCLEOTIDE SEQUENCE [LARGE SCALE GENOMIC DNA]</scope>
    <source>
        <strain evidence="2">ATCC 51547 / Ice1</strain>
    </source>
</reference>
<evidence type="ECO:0000313" key="1">
    <source>
        <dbReference type="EMBL" id="ABZ83613.1"/>
    </source>
</evidence>
<evidence type="ECO:0000313" key="2">
    <source>
        <dbReference type="Proteomes" id="UP000008550"/>
    </source>
</evidence>
<sequence length="165" mass="19265">MTTPEERLLENHEQIVAEIDALDQKLSKIQWEESTLETQETSLLQRVIENILPALDKIYRSGIKFPIADTGHHYPEIVLIYDAKKKVFYTLTKNGEIMERDFVTPSDVNLLPTWVFVSKYPLEQVIGNIADAIDRYRTFIIDAEQRHDQRKQFLSKIPQLKIPNL</sequence>
<keyword evidence="2" id="KW-1185">Reference proteome</keyword>
<organism evidence="1 2">
    <name type="scientific">Heliobacterium modesticaldum (strain ATCC 51547 / Ice1)</name>
    <dbReference type="NCBI Taxonomy" id="498761"/>
    <lineage>
        <taxon>Bacteria</taxon>
        <taxon>Bacillati</taxon>
        <taxon>Bacillota</taxon>
        <taxon>Clostridia</taxon>
        <taxon>Eubacteriales</taxon>
        <taxon>Heliobacteriaceae</taxon>
        <taxon>Heliomicrobium</taxon>
    </lineage>
</organism>
<name>B0TA76_HELMI</name>
<dbReference type="HOGENOM" id="CLU_1608589_0_0_9"/>
<dbReference type="OrthoDB" id="2081257at2"/>
<dbReference type="KEGG" id="hmo:HM1_0953"/>
<dbReference type="Proteomes" id="UP000008550">
    <property type="component" value="Chromosome"/>
</dbReference>
<dbReference type="EMBL" id="CP000930">
    <property type="protein sequence ID" value="ABZ83613.1"/>
    <property type="molecule type" value="Genomic_DNA"/>
</dbReference>
<gene>
    <name evidence="1" type="ORF">HM1_0953</name>
</gene>
<protein>
    <submittedName>
        <fullName evidence="1">Uncharacterized protein</fullName>
    </submittedName>
</protein>
<proteinExistence type="predicted"/>